<evidence type="ECO:0000256" key="5">
    <source>
        <dbReference type="ARBA" id="ARBA00022900"/>
    </source>
</evidence>
<dbReference type="InterPro" id="IPR036880">
    <property type="entry name" value="Kunitz_BPTI_sf"/>
</dbReference>
<evidence type="ECO:0000256" key="4">
    <source>
        <dbReference type="ARBA" id="ARBA00022690"/>
    </source>
</evidence>
<evidence type="ECO:0000256" key="3">
    <source>
        <dbReference type="ARBA" id="ARBA00022656"/>
    </source>
</evidence>
<dbReference type="Pfam" id="PF00095">
    <property type="entry name" value="WAP"/>
    <property type="match status" value="1"/>
</dbReference>
<evidence type="ECO:0000259" key="9">
    <source>
        <dbReference type="PROSITE" id="PS50279"/>
    </source>
</evidence>
<comment type="subcellular location">
    <subcellularLocation>
        <location evidence="1">Secreted</location>
    </subcellularLocation>
</comment>
<feature type="domain" description="BPTI/Kunitz inhibitor" evidence="9">
    <location>
        <begin position="151"/>
        <end position="201"/>
    </location>
</feature>
<dbReference type="PROSITE" id="PS50279">
    <property type="entry name" value="BPTI_KUNITZ_2"/>
    <property type="match status" value="5"/>
</dbReference>
<keyword evidence="5" id="KW-0722">Serine protease inhibitor</keyword>
<dbReference type="PROSITE" id="PS00280">
    <property type="entry name" value="BPTI_KUNITZ_1"/>
    <property type="match status" value="2"/>
</dbReference>
<reference evidence="11" key="2">
    <citation type="submission" date="2020-05" db="UniProtKB">
        <authorList>
            <consortium name="EnsemblMetazoa"/>
        </authorList>
    </citation>
    <scope>IDENTIFICATION</scope>
    <source>
        <strain evidence="11">WRAIR2</strain>
    </source>
</reference>
<feature type="domain" description="BPTI/Kunitz inhibitor" evidence="9">
    <location>
        <begin position="210"/>
        <end position="260"/>
    </location>
</feature>
<dbReference type="VEuPathDB" id="VectorBase:ADIR011699"/>
<evidence type="ECO:0000256" key="2">
    <source>
        <dbReference type="ARBA" id="ARBA00022525"/>
    </source>
</evidence>
<feature type="domain" description="BPTI/Kunitz inhibitor" evidence="9">
    <location>
        <begin position="341"/>
        <end position="391"/>
    </location>
</feature>
<evidence type="ECO:0000259" key="10">
    <source>
        <dbReference type="PROSITE" id="PS51390"/>
    </source>
</evidence>
<organism evidence="11 12">
    <name type="scientific">Anopheles dirus</name>
    <dbReference type="NCBI Taxonomy" id="7168"/>
    <lineage>
        <taxon>Eukaryota</taxon>
        <taxon>Metazoa</taxon>
        <taxon>Ecdysozoa</taxon>
        <taxon>Arthropoda</taxon>
        <taxon>Hexapoda</taxon>
        <taxon>Insecta</taxon>
        <taxon>Pterygota</taxon>
        <taxon>Neoptera</taxon>
        <taxon>Endopterygota</taxon>
        <taxon>Diptera</taxon>
        <taxon>Nematocera</taxon>
        <taxon>Culicoidea</taxon>
        <taxon>Culicidae</taxon>
        <taxon>Anophelinae</taxon>
        <taxon>Anopheles</taxon>
    </lineage>
</organism>
<name>A0A182NVJ8_9DIPT</name>
<keyword evidence="2" id="KW-0964">Secreted</keyword>
<evidence type="ECO:0000313" key="11">
    <source>
        <dbReference type="EnsemblMetazoa" id="ADIR011699-PA"/>
    </source>
</evidence>
<dbReference type="PRINTS" id="PR00759">
    <property type="entry name" value="BASICPTASE"/>
</dbReference>
<dbReference type="PANTHER" id="PTHR10083">
    <property type="entry name" value="KUNITZ-TYPE PROTEASE INHIBITOR-RELATED"/>
    <property type="match status" value="1"/>
</dbReference>
<dbReference type="Pfam" id="PF00014">
    <property type="entry name" value="Kunitz_BPTI"/>
    <property type="match status" value="6"/>
</dbReference>
<dbReference type="EnsemblMetazoa" id="ADIR011699-RA">
    <property type="protein sequence ID" value="ADIR011699-PA"/>
    <property type="gene ID" value="ADIR011699"/>
</dbReference>
<sequence length="555" mass="60713">MAAARGPRSEGCHGQYGCCPDGVTAAKGPHNHGCHCSHIEFKCCTDDKTPATGPNGEGCTCTDSKYGGCPDGASEAQGTKFEGCVAVPQKVCTLPKVRGPCHNYTVKHFFDMEYGGCGRFFYGGCNGNNNRFDSADECKAICETPIGKGVCHLPKIIGPCTNLYNKWYYDAKRNMCAQFTYGGCLGNANRFEKLEDCKAMCSVDDSKPPCEQPMDAGSCNGTFERWYYDKESNACHRFYFGGCKGNKNNYPTDASSKYVCFLPVEIGECQKYTAHWYFDAKDGRCRQSPTEAAEATATTSWTRSLASVGASKRNRSRWKCSQRRAVRNRITNRSTRATVSCLWTMEIAIACHTRLATTTTPTPSSCAIFTYTGCGGNGNNFQTLKACERACRTSQDVCREPQAYGDCLENGERWFFEPHEQRCVRFPYSGCGGNGNNFRTEAECRQRCAANAVNRCEQYEHECSQLQCQYGTAKSDGCERCQCNDPCADYYCPPGSQCVADVQSSGALNGTEFVAVCRASNKPGECPPPANPPHCNVDCHSDADCLGNSKCCLAG</sequence>
<dbReference type="STRING" id="7168.A0A182NVJ8"/>
<dbReference type="InterPro" id="IPR036645">
    <property type="entry name" value="Elafin-like_sf"/>
</dbReference>
<dbReference type="SMART" id="SM00131">
    <property type="entry name" value="KU"/>
    <property type="match status" value="5"/>
</dbReference>
<feature type="domain" description="BPTI/Kunitz inhibitor" evidence="9">
    <location>
        <begin position="92"/>
        <end position="142"/>
    </location>
</feature>
<dbReference type="PROSITE" id="PS51390">
    <property type="entry name" value="WAP"/>
    <property type="match status" value="1"/>
</dbReference>
<evidence type="ECO:0000256" key="7">
    <source>
        <dbReference type="ARBA" id="ARBA00023240"/>
    </source>
</evidence>
<dbReference type="InterPro" id="IPR008197">
    <property type="entry name" value="WAP_dom"/>
</dbReference>
<dbReference type="GO" id="GO:0004867">
    <property type="term" value="F:serine-type endopeptidase inhibitor activity"/>
    <property type="evidence" value="ECO:0007669"/>
    <property type="project" value="UniProtKB-KW"/>
</dbReference>
<feature type="domain" description="BPTI/Kunitz inhibitor" evidence="9">
    <location>
        <begin position="398"/>
        <end position="448"/>
    </location>
</feature>
<dbReference type="Gene3D" id="4.10.75.10">
    <property type="entry name" value="Elafin-like"/>
    <property type="match status" value="1"/>
</dbReference>
<keyword evidence="3" id="KW-0800">Toxin</keyword>
<evidence type="ECO:0000256" key="8">
    <source>
        <dbReference type="ARBA" id="ARBA00034146"/>
    </source>
</evidence>
<evidence type="ECO:0008006" key="13">
    <source>
        <dbReference type="Google" id="ProtNLM"/>
    </source>
</evidence>
<dbReference type="GO" id="GO:0090729">
    <property type="term" value="F:toxin activity"/>
    <property type="evidence" value="ECO:0007669"/>
    <property type="project" value="UniProtKB-KW"/>
</dbReference>
<keyword evidence="12" id="KW-1185">Reference proteome</keyword>
<dbReference type="Proteomes" id="UP000075884">
    <property type="component" value="Unassembled WGS sequence"/>
</dbReference>
<protein>
    <recommendedName>
        <fullName evidence="13">Papilin</fullName>
    </recommendedName>
</protein>
<evidence type="ECO:0000256" key="6">
    <source>
        <dbReference type="ARBA" id="ARBA00023157"/>
    </source>
</evidence>
<dbReference type="InterPro" id="IPR050098">
    <property type="entry name" value="TFPI/VKTCI-like"/>
</dbReference>
<accession>A0A182NVJ8</accession>
<feature type="domain" description="WAP" evidence="10">
    <location>
        <begin position="519"/>
        <end position="555"/>
    </location>
</feature>
<dbReference type="InterPro" id="IPR002223">
    <property type="entry name" value="Kunitz_BPTI"/>
</dbReference>
<dbReference type="AlphaFoldDB" id="A0A182NVJ8"/>
<dbReference type="InterPro" id="IPR020901">
    <property type="entry name" value="Prtase_inh_Kunz-CS"/>
</dbReference>
<evidence type="ECO:0000313" key="12">
    <source>
        <dbReference type="Proteomes" id="UP000075884"/>
    </source>
</evidence>
<reference evidence="12" key="1">
    <citation type="submission" date="2013-03" db="EMBL/GenBank/DDBJ databases">
        <title>The Genome Sequence of Anopheles dirus WRAIR2.</title>
        <authorList>
            <consortium name="The Broad Institute Genomics Platform"/>
            <person name="Neafsey D.E."/>
            <person name="Walton C."/>
            <person name="Walker B."/>
            <person name="Young S.K."/>
            <person name="Zeng Q."/>
            <person name="Gargeya S."/>
            <person name="Fitzgerald M."/>
            <person name="Haas B."/>
            <person name="Abouelleil A."/>
            <person name="Allen A.W."/>
            <person name="Alvarado L."/>
            <person name="Arachchi H.M."/>
            <person name="Berlin A.M."/>
            <person name="Chapman S.B."/>
            <person name="Gainer-Dewar J."/>
            <person name="Goldberg J."/>
            <person name="Griggs A."/>
            <person name="Gujja S."/>
            <person name="Hansen M."/>
            <person name="Howarth C."/>
            <person name="Imamovic A."/>
            <person name="Ireland A."/>
            <person name="Larimer J."/>
            <person name="McCowan C."/>
            <person name="Murphy C."/>
            <person name="Pearson M."/>
            <person name="Poon T.W."/>
            <person name="Priest M."/>
            <person name="Roberts A."/>
            <person name="Saif S."/>
            <person name="Shea T."/>
            <person name="Sisk P."/>
            <person name="Sykes S."/>
            <person name="Wortman J."/>
            <person name="Nusbaum C."/>
            <person name="Birren B."/>
        </authorList>
    </citation>
    <scope>NUCLEOTIDE SEQUENCE [LARGE SCALE GENOMIC DNA]</scope>
    <source>
        <strain evidence="12">WRAIR2</strain>
    </source>
</reference>
<dbReference type="CDD" id="cd00109">
    <property type="entry name" value="Kunitz-type"/>
    <property type="match status" value="4"/>
</dbReference>
<keyword evidence="7" id="KW-1199">Hemostasis impairing toxin</keyword>
<dbReference type="SUPFAM" id="SSF57362">
    <property type="entry name" value="BPTI-like"/>
    <property type="match status" value="6"/>
</dbReference>
<dbReference type="Gene3D" id="4.10.410.10">
    <property type="entry name" value="Pancreatic trypsin inhibitor Kunitz domain"/>
    <property type="match status" value="6"/>
</dbReference>
<dbReference type="GO" id="GO:0005615">
    <property type="term" value="C:extracellular space"/>
    <property type="evidence" value="ECO:0007669"/>
    <property type="project" value="TreeGrafter"/>
</dbReference>
<keyword evidence="6" id="KW-1015">Disulfide bond</keyword>
<evidence type="ECO:0000256" key="1">
    <source>
        <dbReference type="ARBA" id="ARBA00004613"/>
    </source>
</evidence>
<proteinExistence type="predicted"/>
<dbReference type="PANTHER" id="PTHR10083:SF376">
    <property type="entry name" value="SERINE PEPTIDASE INHIBITOR, KUNITZ TYPE, 3"/>
    <property type="match status" value="1"/>
</dbReference>
<dbReference type="SUPFAM" id="SSF57256">
    <property type="entry name" value="Elafin-like"/>
    <property type="match status" value="1"/>
</dbReference>
<keyword evidence="4" id="KW-0646">Protease inhibitor</keyword>
<dbReference type="FunFam" id="4.10.410.10:FF:000020">
    <property type="entry name" value="Collagen, type VI, alpha 3"/>
    <property type="match status" value="2"/>
</dbReference>
<keyword evidence="8" id="KW-1203">Blood coagulation cascade inhibiting toxin</keyword>